<comment type="subcellular location">
    <subcellularLocation>
        <location evidence="10">Cytoplasm</location>
    </subcellularLocation>
</comment>
<name>A0A1V2ZZE9_9GAMM</name>
<dbReference type="EMBL" id="MUZR01000016">
    <property type="protein sequence ID" value="OOC10449.1"/>
    <property type="molecule type" value="Genomic_DNA"/>
</dbReference>
<evidence type="ECO:0000313" key="14">
    <source>
        <dbReference type="Proteomes" id="UP000189177"/>
    </source>
</evidence>
<dbReference type="InterPro" id="IPR010139">
    <property type="entry name" value="Imidazole-glycPsynth_HisH"/>
</dbReference>
<dbReference type="OrthoDB" id="9807137at2"/>
<evidence type="ECO:0000256" key="3">
    <source>
        <dbReference type="ARBA" id="ARBA00022605"/>
    </source>
</evidence>
<keyword evidence="6 10" id="KW-0368">Histidine biosynthesis</keyword>
<protein>
    <recommendedName>
        <fullName evidence="10">Imidazole glycerol phosphate synthase subunit HisH</fullName>
        <ecNumber evidence="10">4.3.2.10</ecNumber>
    </recommendedName>
    <alternativeName>
        <fullName evidence="10">IGP synthase glutaminase subunit</fullName>
        <ecNumber evidence="10">3.5.1.2</ecNumber>
    </alternativeName>
    <alternativeName>
        <fullName evidence="10">IGP synthase subunit HisH</fullName>
    </alternativeName>
    <alternativeName>
        <fullName evidence="10">ImGP synthase subunit HisH</fullName>
        <shortName evidence="10">IGPS subunit HisH</shortName>
    </alternativeName>
</protein>
<dbReference type="PIRSF" id="PIRSF000495">
    <property type="entry name" value="Amidotransf_hisH"/>
    <property type="match status" value="1"/>
</dbReference>
<dbReference type="CDD" id="cd01748">
    <property type="entry name" value="GATase1_IGP_Synthase"/>
    <property type="match status" value="1"/>
</dbReference>
<sequence length="221" mass="24192">METVAVIDYGMGNLHSVERALTHEAAPGQRILRTDDPEILREADRLVFPGQGAAGDAMQALARRGLNRLLPELAGSRPFLGLCLGQQILMEHSDESGGVDLLGVIPGGVARFPERSDAQGRRLKVPHMGWNRVQPTGEHPLWHGLPETPWFYFVHSFRVQPRDAASVAAHTDYGETFASALARGSLFTMQCHPEKSAACGLRLLNNFLRWDGDAPDAPQTP</sequence>
<dbReference type="SUPFAM" id="SSF52317">
    <property type="entry name" value="Class I glutamine amidotransferase-like"/>
    <property type="match status" value="1"/>
</dbReference>
<dbReference type="PANTHER" id="PTHR42701:SF2">
    <property type="entry name" value="IMIDAZOLE GLYCEROL PHOSPHATE SYNTHASE SUBUNIT HISH 1"/>
    <property type="match status" value="1"/>
</dbReference>
<comment type="catalytic activity">
    <reaction evidence="8 10">
        <text>5-[(5-phospho-1-deoxy-D-ribulos-1-ylimino)methylamino]-1-(5-phospho-beta-D-ribosyl)imidazole-4-carboxamide + L-glutamine = D-erythro-1-(imidazol-4-yl)glycerol 3-phosphate + 5-amino-1-(5-phospho-beta-D-ribosyl)imidazole-4-carboxamide + L-glutamate + H(+)</text>
        <dbReference type="Rhea" id="RHEA:24793"/>
        <dbReference type="ChEBI" id="CHEBI:15378"/>
        <dbReference type="ChEBI" id="CHEBI:29985"/>
        <dbReference type="ChEBI" id="CHEBI:58278"/>
        <dbReference type="ChEBI" id="CHEBI:58359"/>
        <dbReference type="ChEBI" id="CHEBI:58475"/>
        <dbReference type="ChEBI" id="CHEBI:58525"/>
        <dbReference type="EC" id="4.3.2.10"/>
    </reaction>
</comment>
<keyword evidence="4 10" id="KW-0378">Hydrolase</keyword>
<dbReference type="HAMAP" id="MF_00278">
    <property type="entry name" value="HisH"/>
    <property type="match status" value="1"/>
</dbReference>
<dbReference type="GO" id="GO:0016829">
    <property type="term" value="F:lyase activity"/>
    <property type="evidence" value="ECO:0007669"/>
    <property type="project" value="UniProtKB-KW"/>
</dbReference>
<evidence type="ECO:0000259" key="12">
    <source>
        <dbReference type="Pfam" id="PF00117"/>
    </source>
</evidence>
<dbReference type="Gene3D" id="3.40.50.880">
    <property type="match status" value="1"/>
</dbReference>
<comment type="pathway">
    <text evidence="1 10">Amino-acid biosynthesis; L-histidine biosynthesis; L-histidine from 5-phospho-alpha-D-ribose 1-diphosphate: step 5/9.</text>
</comment>
<evidence type="ECO:0000313" key="13">
    <source>
        <dbReference type="EMBL" id="OOC10449.1"/>
    </source>
</evidence>
<comment type="subunit">
    <text evidence="10">Heterodimer of HisH and HisF.</text>
</comment>
<evidence type="ECO:0000256" key="9">
    <source>
        <dbReference type="ARBA" id="ARBA00049534"/>
    </source>
</evidence>
<evidence type="ECO:0000256" key="2">
    <source>
        <dbReference type="ARBA" id="ARBA00022490"/>
    </source>
</evidence>
<proteinExistence type="inferred from homology"/>
<dbReference type="InterPro" id="IPR029062">
    <property type="entry name" value="Class_I_gatase-like"/>
</dbReference>
<evidence type="ECO:0000256" key="4">
    <source>
        <dbReference type="ARBA" id="ARBA00022801"/>
    </source>
</evidence>
<organism evidence="13 14">
    <name type="scientific">Thioalkalivibrio halophilus</name>
    <dbReference type="NCBI Taxonomy" id="252474"/>
    <lineage>
        <taxon>Bacteria</taxon>
        <taxon>Pseudomonadati</taxon>
        <taxon>Pseudomonadota</taxon>
        <taxon>Gammaproteobacteria</taxon>
        <taxon>Chromatiales</taxon>
        <taxon>Ectothiorhodospiraceae</taxon>
        <taxon>Thioalkalivibrio</taxon>
    </lineage>
</organism>
<evidence type="ECO:0000256" key="5">
    <source>
        <dbReference type="ARBA" id="ARBA00022962"/>
    </source>
</evidence>
<dbReference type="GO" id="GO:0000105">
    <property type="term" value="P:L-histidine biosynthetic process"/>
    <property type="evidence" value="ECO:0007669"/>
    <property type="project" value="UniProtKB-UniRule"/>
</dbReference>
<dbReference type="EC" id="3.5.1.2" evidence="10"/>
<dbReference type="PROSITE" id="PS51273">
    <property type="entry name" value="GATASE_TYPE_1"/>
    <property type="match status" value="1"/>
</dbReference>
<evidence type="ECO:0000256" key="7">
    <source>
        <dbReference type="ARBA" id="ARBA00023239"/>
    </source>
</evidence>
<evidence type="ECO:0000256" key="11">
    <source>
        <dbReference type="PIRSR" id="PIRSR000495-1"/>
    </source>
</evidence>
<keyword evidence="14" id="KW-1185">Reference proteome</keyword>
<dbReference type="GO" id="GO:0005737">
    <property type="term" value="C:cytoplasm"/>
    <property type="evidence" value="ECO:0007669"/>
    <property type="project" value="UniProtKB-SubCell"/>
</dbReference>
<comment type="catalytic activity">
    <reaction evidence="9 10">
        <text>L-glutamine + H2O = L-glutamate + NH4(+)</text>
        <dbReference type="Rhea" id="RHEA:15889"/>
        <dbReference type="ChEBI" id="CHEBI:15377"/>
        <dbReference type="ChEBI" id="CHEBI:28938"/>
        <dbReference type="ChEBI" id="CHEBI:29985"/>
        <dbReference type="ChEBI" id="CHEBI:58359"/>
        <dbReference type="EC" id="3.5.1.2"/>
    </reaction>
</comment>
<keyword evidence="2 10" id="KW-0963">Cytoplasm</keyword>
<dbReference type="Pfam" id="PF00117">
    <property type="entry name" value="GATase"/>
    <property type="match status" value="1"/>
</dbReference>
<evidence type="ECO:0000256" key="8">
    <source>
        <dbReference type="ARBA" id="ARBA00047838"/>
    </source>
</evidence>
<keyword evidence="3 10" id="KW-0028">Amino-acid biosynthesis</keyword>
<evidence type="ECO:0000256" key="1">
    <source>
        <dbReference type="ARBA" id="ARBA00005091"/>
    </source>
</evidence>
<gene>
    <name evidence="10" type="primary">hisH</name>
    <name evidence="13" type="ORF">B1A74_05745</name>
</gene>
<comment type="function">
    <text evidence="10">IGPS catalyzes the conversion of PRFAR and glutamine to IGP, AICAR and glutamate. The HisH subunit catalyzes the hydrolysis of glutamine to glutamate and ammonia as part of the synthesis of IGP and AICAR. The resulting ammonia molecule is channeled to the active site of HisF.</text>
</comment>
<dbReference type="NCBIfam" id="TIGR01855">
    <property type="entry name" value="IMP_synth_hisH"/>
    <property type="match status" value="1"/>
</dbReference>
<dbReference type="InterPro" id="IPR017926">
    <property type="entry name" value="GATASE"/>
</dbReference>
<dbReference type="EC" id="4.3.2.10" evidence="10"/>
<reference evidence="13 14" key="1">
    <citation type="submission" date="2017-02" db="EMBL/GenBank/DDBJ databases">
        <title>Genomic diversity within the haloalkaliphilic genus Thioalkalivibrio.</title>
        <authorList>
            <person name="Ahn A.-C."/>
            <person name="Meier-Kolthoff J."/>
            <person name="Overmars L."/>
            <person name="Richter M."/>
            <person name="Woyke T."/>
            <person name="Sorokin D.Y."/>
            <person name="Muyzer G."/>
        </authorList>
    </citation>
    <scope>NUCLEOTIDE SEQUENCE [LARGE SCALE GENOMIC DNA]</scope>
    <source>
        <strain evidence="13 14">HL17</strain>
    </source>
</reference>
<comment type="caution">
    <text evidence="13">The sequence shown here is derived from an EMBL/GenBank/DDBJ whole genome shotgun (WGS) entry which is preliminary data.</text>
</comment>
<dbReference type="GO" id="GO:0000107">
    <property type="term" value="F:imidazoleglycerol-phosphate synthase activity"/>
    <property type="evidence" value="ECO:0007669"/>
    <property type="project" value="UniProtKB-UniRule"/>
</dbReference>
<dbReference type="PANTHER" id="PTHR42701">
    <property type="entry name" value="IMIDAZOLE GLYCEROL PHOSPHATE SYNTHASE SUBUNIT HISH"/>
    <property type="match status" value="1"/>
</dbReference>
<feature type="domain" description="Glutamine amidotransferase" evidence="12">
    <location>
        <begin position="6"/>
        <end position="207"/>
    </location>
</feature>
<dbReference type="Proteomes" id="UP000189177">
    <property type="component" value="Unassembled WGS sequence"/>
</dbReference>
<keyword evidence="7 10" id="KW-0456">Lyase</keyword>
<dbReference type="STRING" id="252474.B1A74_05745"/>
<dbReference type="GO" id="GO:0004359">
    <property type="term" value="F:glutaminase activity"/>
    <property type="evidence" value="ECO:0007669"/>
    <property type="project" value="UniProtKB-EC"/>
</dbReference>
<accession>A0A1V2ZZE9</accession>
<dbReference type="RefSeq" id="WP_077244046.1">
    <property type="nucleotide sequence ID" value="NZ_MUZR01000016.1"/>
</dbReference>
<feature type="active site" evidence="10 11">
    <location>
        <position position="194"/>
    </location>
</feature>
<feature type="active site" evidence="10 11">
    <location>
        <position position="192"/>
    </location>
</feature>
<keyword evidence="5 10" id="KW-0315">Glutamine amidotransferase</keyword>
<dbReference type="AlphaFoldDB" id="A0A1V2ZZE9"/>
<evidence type="ECO:0000256" key="10">
    <source>
        <dbReference type="HAMAP-Rule" id="MF_00278"/>
    </source>
</evidence>
<dbReference type="UniPathway" id="UPA00031">
    <property type="reaction ID" value="UER00010"/>
</dbReference>
<feature type="active site" description="Nucleophile" evidence="10 11">
    <location>
        <position position="83"/>
    </location>
</feature>
<evidence type="ECO:0000256" key="6">
    <source>
        <dbReference type="ARBA" id="ARBA00023102"/>
    </source>
</evidence>